<evidence type="ECO:0000256" key="1">
    <source>
        <dbReference type="SAM" id="MobiDB-lite"/>
    </source>
</evidence>
<reference evidence="3" key="1">
    <citation type="submission" date="2020-05" db="EMBL/GenBank/DDBJ databases">
        <title>Mycena genomes resolve the evolution of fungal bioluminescence.</title>
        <authorList>
            <person name="Tsai I.J."/>
        </authorList>
    </citation>
    <scope>NUCLEOTIDE SEQUENCE</scope>
    <source>
        <strain evidence="3">CCC161011</strain>
    </source>
</reference>
<accession>A0A8H6XMY8</accession>
<keyword evidence="2" id="KW-0472">Membrane</keyword>
<dbReference type="AlphaFoldDB" id="A0A8H6XMY8"/>
<keyword evidence="4" id="KW-1185">Reference proteome</keyword>
<feature type="region of interest" description="Disordered" evidence="1">
    <location>
        <begin position="232"/>
        <end position="284"/>
    </location>
</feature>
<gene>
    <name evidence="3" type="ORF">MVEN_01713700</name>
</gene>
<proteinExistence type="predicted"/>
<feature type="transmembrane region" description="Helical" evidence="2">
    <location>
        <begin position="44"/>
        <end position="63"/>
    </location>
</feature>
<evidence type="ECO:0000313" key="4">
    <source>
        <dbReference type="Proteomes" id="UP000620124"/>
    </source>
</evidence>
<evidence type="ECO:0000256" key="2">
    <source>
        <dbReference type="SAM" id="Phobius"/>
    </source>
</evidence>
<dbReference type="EMBL" id="JACAZI010000015">
    <property type="protein sequence ID" value="KAF7344228.1"/>
    <property type="molecule type" value="Genomic_DNA"/>
</dbReference>
<feature type="transmembrane region" description="Helical" evidence="2">
    <location>
        <begin position="406"/>
        <end position="424"/>
    </location>
</feature>
<comment type="caution">
    <text evidence="3">The sequence shown here is derived from an EMBL/GenBank/DDBJ whole genome shotgun (WGS) entry which is preliminary data.</text>
</comment>
<keyword evidence="2" id="KW-0812">Transmembrane</keyword>
<protein>
    <submittedName>
        <fullName evidence="3">Uncharacterized protein</fullName>
    </submittedName>
</protein>
<dbReference type="OrthoDB" id="9451547at2759"/>
<dbReference type="Proteomes" id="UP000620124">
    <property type="component" value="Unassembled WGS sequence"/>
</dbReference>
<dbReference type="PANTHER" id="PTHR35043:SF7">
    <property type="entry name" value="TRANSCRIPTION FACTOR DOMAIN-CONTAINING PROTEIN"/>
    <property type="match status" value="1"/>
</dbReference>
<name>A0A8H6XMY8_9AGAR</name>
<feature type="transmembrane region" description="Helical" evidence="2">
    <location>
        <begin position="367"/>
        <end position="386"/>
    </location>
</feature>
<feature type="transmembrane region" description="Helical" evidence="2">
    <location>
        <begin position="83"/>
        <end position="104"/>
    </location>
</feature>
<sequence>MIILGFLVNALSADSRPVPGHWHLDSRAPADSCTPDMKNTCRTLFDIVWGCFATIFACTWVSIHSNVPPPNQSPSAPLWRKLRMMLIAIIAPELMVGFAARQFFVSRWYARKYDISKAHGFFISMGGFVSRSGHHPITTPEQVDLFLADISAVNVEDIEDKSKSDALSKGVALVQVVWFSAQCVARLCQHLPMTELEVTTFAFTVVNVLIWALWWNKPKDVKRPILVVPQSRKSQLDSEPPNGSPKQPIPVGTREEIHAPVGDPSDNQKSIPLPGSQEKSLNGEPWRAQSTWDWLSGVLRGDYSRGVYTPTSYTSVPSFWSAAGSEDRYEQVVYIECLVGTVFGGIHCAASNADFPSTKEMWMWRSCSWVVAVDPVILALVTWTIWKGNNSDAMRIILNVVFRLGIAIYPFARLFLIVLPIISLRTLPPKALTDVNWIRDILHL</sequence>
<evidence type="ECO:0000313" key="3">
    <source>
        <dbReference type="EMBL" id="KAF7344228.1"/>
    </source>
</evidence>
<organism evidence="3 4">
    <name type="scientific">Mycena venus</name>
    <dbReference type="NCBI Taxonomy" id="2733690"/>
    <lineage>
        <taxon>Eukaryota</taxon>
        <taxon>Fungi</taxon>
        <taxon>Dikarya</taxon>
        <taxon>Basidiomycota</taxon>
        <taxon>Agaricomycotina</taxon>
        <taxon>Agaricomycetes</taxon>
        <taxon>Agaricomycetidae</taxon>
        <taxon>Agaricales</taxon>
        <taxon>Marasmiineae</taxon>
        <taxon>Mycenaceae</taxon>
        <taxon>Mycena</taxon>
    </lineage>
</organism>
<dbReference type="PANTHER" id="PTHR35043">
    <property type="entry name" value="TRANSCRIPTION FACTOR DOMAIN-CONTAINING PROTEIN"/>
    <property type="match status" value="1"/>
</dbReference>
<keyword evidence="2" id="KW-1133">Transmembrane helix</keyword>